<dbReference type="InterPro" id="IPR043358">
    <property type="entry name" value="GNL1-like"/>
</dbReference>
<dbReference type="PANTHER" id="PTHR45709:SF3">
    <property type="entry name" value="GUANINE NUCLEOTIDE-BINDING PROTEIN-LIKE 1"/>
    <property type="match status" value="1"/>
</dbReference>
<evidence type="ECO:0000256" key="4">
    <source>
        <dbReference type="ARBA" id="ARBA00039902"/>
    </source>
</evidence>
<reference evidence="8" key="1">
    <citation type="submission" date="2023-06" db="EMBL/GenBank/DDBJ databases">
        <authorList>
            <person name="Kurt Z."/>
        </authorList>
    </citation>
    <scope>NUCLEOTIDE SEQUENCE</scope>
</reference>
<dbReference type="InterPro" id="IPR027417">
    <property type="entry name" value="P-loop_NTPase"/>
</dbReference>
<organism evidence="8">
    <name type="scientific">Hexamita inflata</name>
    <dbReference type="NCBI Taxonomy" id="28002"/>
    <lineage>
        <taxon>Eukaryota</taxon>
        <taxon>Metamonada</taxon>
        <taxon>Diplomonadida</taxon>
        <taxon>Hexamitidae</taxon>
        <taxon>Hexamitinae</taxon>
        <taxon>Hexamita</taxon>
    </lineage>
</organism>
<accession>A0AA86R6K0</accession>
<dbReference type="GO" id="GO:0003924">
    <property type="term" value="F:GTPase activity"/>
    <property type="evidence" value="ECO:0007669"/>
    <property type="project" value="InterPro"/>
</dbReference>
<dbReference type="InterPro" id="IPR006073">
    <property type="entry name" value="GTP-bd"/>
</dbReference>
<evidence type="ECO:0000313" key="7">
    <source>
        <dbReference type="EMBL" id="CAI9970177.1"/>
    </source>
</evidence>
<dbReference type="AlphaFoldDB" id="A0AA86R6K0"/>
<dbReference type="Pfam" id="PF01926">
    <property type="entry name" value="MMR_HSR1"/>
    <property type="match status" value="1"/>
</dbReference>
<keyword evidence="11" id="KW-1185">Reference proteome</keyword>
<dbReference type="SUPFAM" id="SSF52540">
    <property type="entry name" value="P-loop containing nucleoside triphosphate hydrolases"/>
    <property type="match status" value="1"/>
</dbReference>
<evidence type="ECO:0000313" key="10">
    <source>
        <dbReference type="EMBL" id="CAL6109133.1"/>
    </source>
</evidence>
<evidence type="ECO:0000256" key="3">
    <source>
        <dbReference type="ARBA" id="ARBA00037770"/>
    </source>
</evidence>
<proteinExistence type="predicted"/>
<evidence type="ECO:0000313" key="8">
    <source>
        <dbReference type="EMBL" id="CAI9971490.1"/>
    </source>
</evidence>
<dbReference type="EMBL" id="CAXDID020000060">
    <property type="protein sequence ID" value="CAL6009854.1"/>
    <property type="molecule type" value="Genomic_DNA"/>
</dbReference>
<dbReference type="EMBL" id="CATOUU010001091">
    <property type="protein sequence ID" value="CAI9971490.1"/>
    <property type="molecule type" value="Genomic_DNA"/>
</dbReference>
<reference evidence="9 11" key="2">
    <citation type="submission" date="2024-07" db="EMBL/GenBank/DDBJ databases">
        <authorList>
            <person name="Akdeniz Z."/>
        </authorList>
    </citation>
    <scope>NUCLEOTIDE SEQUENCE [LARGE SCALE GENOMIC DNA]</scope>
</reference>
<dbReference type="EMBL" id="CAXDID020000663">
    <property type="protein sequence ID" value="CAL6109133.1"/>
    <property type="molecule type" value="Genomic_DNA"/>
</dbReference>
<feature type="domain" description="G" evidence="6">
    <location>
        <begin position="256"/>
        <end position="317"/>
    </location>
</feature>
<evidence type="ECO:0000256" key="2">
    <source>
        <dbReference type="ARBA" id="ARBA00023134"/>
    </source>
</evidence>
<sequence length="476" mass="55187">MPKPVSGKQKKQMLKQARIDKQQAKVEREEDVVSDKPRNDPNNFFLKFVNDSDQTVELNKHLAGQPFDFKNPKYKIDQRVYLNPACCPSIPQRPPNPKQMTPEQYIHAEDIVFNNYFKSVSPDLQTVATQFCQFELNKNVYREVWRVTERSHVVCLLVDARFPLAHAPHSFLNYFKRLEKPVLILMNKIDLVSKVQVEQWTEFFTCYLKQLGIKSEVIPYSAYCYYDDKAKRYAMLEELISKSRALSNIQCPKPITIGFMGQPSVGKSKTMNMLLGKQVTAVRLTAGCTKHLQTYFLEKIGEETDRSVQFCDCPGMVLPVKGSPRPLQIITGVFPTGRVREFYSAIRLLVENSVTFHQQVKSLVDQQMVRNRYGVEDFEMNTPDEVLNLLAYQQGFLIKGNAPWAHRAGLKLIKKVTEGTFVYEVPVGKEVHEFVEFKDKWANVKRNVKYGVIQKEEEHEENHEEQEENEETEEKE</sequence>
<evidence type="ECO:0000313" key="9">
    <source>
        <dbReference type="EMBL" id="CAL6009854.1"/>
    </source>
</evidence>
<dbReference type="EMBL" id="CATOUU010001068">
    <property type="protein sequence ID" value="CAI9970177.1"/>
    <property type="molecule type" value="Genomic_DNA"/>
</dbReference>
<name>A0AA86R6K0_9EUKA</name>
<dbReference type="Gene3D" id="3.40.50.300">
    <property type="entry name" value="P-loop containing nucleotide triphosphate hydrolases"/>
    <property type="match status" value="1"/>
</dbReference>
<gene>
    <name evidence="9" type="ORF">HINF_LOCUS21803</name>
    <name evidence="7" type="ORF">HINF_LOCUS57822</name>
    <name evidence="8" type="ORF">HINF_LOCUS59135</name>
    <name evidence="10" type="ORF">HINF_LOCUS75298</name>
</gene>
<feature type="region of interest" description="Disordered" evidence="5">
    <location>
        <begin position="1"/>
        <end position="38"/>
    </location>
</feature>
<evidence type="ECO:0000259" key="6">
    <source>
        <dbReference type="Pfam" id="PF01926"/>
    </source>
</evidence>
<evidence type="ECO:0000313" key="11">
    <source>
        <dbReference type="Proteomes" id="UP001642409"/>
    </source>
</evidence>
<feature type="region of interest" description="Disordered" evidence="5">
    <location>
        <begin position="453"/>
        <end position="476"/>
    </location>
</feature>
<comment type="function">
    <text evidence="3">Possible regulatory or functional link with the histocompatibility cluster.</text>
</comment>
<feature type="compositionally biased region" description="Basic and acidic residues" evidence="5">
    <location>
        <begin position="17"/>
        <end position="38"/>
    </location>
</feature>
<keyword evidence="2" id="KW-0342">GTP-binding</keyword>
<dbReference type="Proteomes" id="UP001642409">
    <property type="component" value="Unassembled WGS sequence"/>
</dbReference>
<evidence type="ECO:0000256" key="1">
    <source>
        <dbReference type="ARBA" id="ARBA00022741"/>
    </source>
</evidence>
<comment type="caution">
    <text evidence="8">The sequence shown here is derived from an EMBL/GenBank/DDBJ whole genome shotgun (WGS) entry which is preliminary data.</text>
</comment>
<feature type="compositionally biased region" description="Acidic residues" evidence="5">
    <location>
        <begin position="463"/>
        <end position="476"/>
    </location>
</feature>
<dbReference type="GO" id="GO:0005525">
    <property type="term" value="F:GTP binding"/>
    <property type="evidence" value="ECO:0007669"/>
    <property type="project" value="UniProtKB-KW"/>
</dbReference>
<keyword evidence="1" id="KW-0547">Nucleotide-binding</keyword>
<evidence type="ECO:0000256" key="5">
    <source>
        <dbReference type="SAM" id="MobiDB-lite"/>
    </source>
</evidence>
<dbReference type="PANTHER" id="PTHR45709">
    <property type="entry name" value="LARGE SUBUNIT GTPASE 1 HOMOLOG-RELATED"/>
    <property type="match status" value="1"/>
</dbReference>
<protein>
    <recommendedName>
        <fullName evidence="4">Guanine nucleotide-binding protein-like 1</fullName>
    </recommendedName>
</protein>